<comment type="caution">
    <text evidence="5">The sequence shown here is derived from an EMBL/GenBank/DDBJ whole genome shotgun (WGS) entry which is preliminary data.</text>
</comment>
<gene>
    <name evidence="5" type="ORF">JN11_04430</name>
</gene>
<organism evidence="5 6">
    <name type="scientific">Mucilaginibacter frigoritolerans</name>
    <dbReference type="NCBI Taxonomy" id="652788"/>
    <lineage>
        <taxon>Bacteria</taxon>
        <taxon>Pseudomonadati</taxon>
        <taxon>Bacteroidota</taxon>
        <taxon>Sphingobacteriia</taxon>
        <taxon>Sphingobacteriales</taxon>
        <taxon>Sphingobacteriaceae</taxon>
        <taxon>Mucilaginibacter</taxon>
    </lineage>
</organism>
<dbReference type="SUPFAM" id="SSF46785">
    <property type="entry name" value="Winged helix' DNA-binding domain"/>
    <property type="match status" value="1"/>
</dbReference>
<dbReference type="RefSeq" id="WP_144916107.1">
    <property type="nucleotide sequence ID" value="NZ_VLLI01000016.1"/>
</dbReference>
<sequence>MGKAPNVKVEFTEIACIKHLKPVRDALFVFGGKWKLQIIIVLRSGNKRFNELQRTIEGISSRVLSNELKDLELNKFVKRSLISQNPDIYEYEITEYSDTLKEVLMALGAWGRMHRGTLINDK</sequence>
<reference evidence="5 6" key="1">
    <citation type="submission" date="2019-07" db="EMBL/GenBank/DDBJ databases">
        <title>Genomic Encyclopedia of Archaeal and Bacterial Type Strains, Phase II (KMG-II): from individual species to whole genera.</title>
        <authorList>
            <person name="Goeker M."/>
        </authorList>
    </citation>
    <scope>NUCLEOTIDE SEQUENCE [LARGE SCALE GENOMIC DNA]</scope>
    <source>
        <strain evidence="5 6">ATCC BAA-1854</strain>
    </source>
</reference>
<keyword evidence="6" id="KW-1185">Reference proteome</keyword>
<dbReference type="InterPro" id="IPR002577">
    <property type="entry name" value="HTH_HxlR"/>
</dbReference>
<dbReference type="OrthoDB" id="769662at2"/>
<dbReference type="EMBL" id="VLLI01000016">
    <property type="protein sequence ID" value="TWI95315.1"/>
    <property type="molecule type" value="Genomic_DNA"/>
</dbReference>
<dbReference type="Pfam" id="PF01638">
    <property type="entry name" value="HxlR"/>
    <property type="match status" value="1"/>
</dbReference>
<keyword evidence="1" id="KW-0805">Transcription regulation</keyword>
<name>A0A562TP49_9SPHI</name>
<dbReference type="PROSITE" id="PS51118">
    <property type="entry name" value="HTH_HXLR"/>
    <property type="match status" value="1"/>
</dbReference>
<accession>A0A562TP49</accession>
<keyword evidence="2" id="KW-0238">DNA-binding</keyword>
<dbReference type="Proteomes" id="UP000317010">
    <property type="component" value="Unassembled WGS sequence"/>
</dbReference>
<dbReference type="InterPro" id="IPR036390">
    <property type="entry name" value="WH_DNA-bd_sf"/>
</dbReference>
<evidence type="ECO:0000313" key="6">
    <source>
        <dbReference type="Proteomes" id="UP000317010"/>
    </source>
</evidence>
<dbReference type="InterPro" id="IPR036388">
    <property type="entry name" value="WH-like_DNA-bd_sf"/>
</dbReference>
<dbReference type="GO" id="GO:0003677">
    <property type="term" value="F:DNA binding"/>
    <property type="evidence" value="ECO:0007669"/>
    <property type="project" value="UniProtKB-KW"/>
</dbReference>
<feature type="domain" description="HTH hxlR-type" evidence="4">
    <location>
        <begin position="16"/>
        <end position="119"/>
    </location>
</feature>
<keyword evidence="3" id="KW-0804">Transcription</keyword>
<dbReference type="Gene3D" id="1.10.10.10">
    <property type="entry name" value="Winged helix-like DNA-binding domain superfamily/Winged helix DNA-binding domain"/>
    <property type="match status" value="1"/>
</dbReference>
<proteinExistence type="predicted"/>
<evidence type="ECO:0000313" key="5">
    <source>
        <dbReference type="EMBL" id="TWI95315.1"/>
    </source>
</evidence>
<evidence type="ECO:0000259" key="4">
    <source>
        <dbReference type="PROSITE" id="PS51118"/>
    </source>
</evidence>
<dbReference type="AlphaFoldDB" id="A0A562TP49"/>
<protein>
    <submittedName>
        <fullName evidence="5">HxlR family transcriptional regulator</fullName>
    </submittedName>
</protein>
<evidence type="ECO:0000256" key="1">
    <source>
        <dbReference type="ARBA" id="ARBA00023015"/>
    </source>
</evidence>
<evidence type="ECO:0000256" key="2">
    <source>
        <dbReference type="ARBA" id="ARBA00023125"/>
    </source>
</evidence>
<dbReference type="PANTHER" id="PTHR33204">
    <property type="entry name" value="TRANSCRIPTIONAL REGULATOR, MARR FAMILY"/>
    <property type="match status" value="1"/>
</dbReference>
<evidence type="ECO:0000256" key="3">
    <source>
        <dbReference type="ARBA" id="ARBA00023163"/>
    </source>
</evidence>